<evidence type="ECO:0000259" key="7">
    <source>
        <dbReference type="Pfam" id="PF07732"/>
    </source>
</evidence>
<dbReference type="InterPro" id="IPR011707">
    <property type="entry name" value="Cu-oxidase-like_N"/>
</dbReference>
<sequence>MDENDRTVPRRQALRVGGATLFGITGLSSGIGSATVEHPAQEDDGGTQEETLVASSGEVDVGADESLETWLYAEQFPGPEIRVSEGETLRVSLENGLPEGTTVHWHGVPVPNPMDGVPDVTQEPVLSDETFEYEYEASPAGTYVYHSHVGLQLDRGLYGPLIVEEESPHVEYDREYTLQFDDYLPEEPALDSIEAPPGGGDGMGPAGEGGGSGDGRGPGGDGNGMGPGGDGNGMGPGGDGNGMGPGGGPGRNGDGMGPGGGDGQGGGDGMGPGGGPGGDSDGTGPGSQMMNQRPPYEGLLVNGRLPSDPPVFEVGEGERVRLRFINPSSATTYRVGVGGHSLTITHADGRPVEPVEVDSFMMSMGERYDAILEADSPGEWAVVGEPVVGEEDPAEARLRYADASDAGSADQPQFDGNELEYGALQALEPLDVDGEPDRTFDFTLSGGMMSGADSDAWTIDGETYPDADSLEISEGDHVRVRMVNRSPAIHPMHLHGHFFQVGDAVKDTVLVEPHGDQVTFDFRADNPGDWLFHCHNVYHLERGMARVFEYE</sequence>
<dbReference type="InterPro" id="IPR045087">
    <property type="entry name" value="Cu-oxidase_fam"/>
</dbReference>
<feature type="domain" description="Plastocyanin-like" evidence="7">
    <location>
        <begin position="65"/>
        <end position="166"/>
    </location>
</feature>
<dbReference type="GO" id="GO:0016491">
    <property type="term" value="F:oxidoreductase activity"/>
    <property type="evidence" value="ECO:0007669"/>
    <property type="project" value="UniProtKB-KW"/>
</dbReference>
<feature type="region of interest" description="Disordered" evidence="4">
    <location>
        <begin position="189"/>
        <end position="298"/>
    </location>
</feature>
<keyword evidence="9" id="KW-1185">Reference proteome</keyword>
<dbReference type="CDD" id="cd13861">
    <property type="entry name" value="CuRO_1_CumA_like"/>
    <property type="match status" value="1"/>
</dbReference>
<comment type="caution">
    <text evidence="8">The sequence shown here is derived from an EMBL/GenBank/DDBJ whole genome shotgun (WGS) entry which is preliminary data.</text>
</comment>
<dbReference type="PROSITE" id="PS00079">
    <property type="entry name" value="MULTICOPPER_OXIDASE1"/>
    <property type="match status" value="2"/>
</dbReference>
<keyword evidence="3" id="KW-0186">Copper</keyword>
<evidence type="ECO:0000259" key="5">
    <source>
        <dbReference type="Pfam" id="PF00394"/>
    </source>
</evidence>
<evidence type="ECO:0000259" key="6">
    <source>
        <dbReference type="Pfam" id="PF07731"/>
    </source>
</evidence>
<evidence type="ECO:0000256" key="1">
    <source>
        <dbReference type="ARBA" id="ARBA00022723"/>
    </source>
</evidence>
<feature type="domain" description="Plastocyanin-like" evidence="5">
    <location>
        <begin position="292"/>
        <end position="384"/>
    </location>
</feature>
<evidence type="ECO:0000256" key="4">
    <source>
        <dbReference type="SAM" id="MobiDB-lite"/>
    </source>
</evidence>
<dbReference type="PROSITE" id="PS00080">
    <property type="entry name" value="MULTICOPPER_OXIDASE2"/>
    <property type="match status" value="1"/>
</dbReference>
<organism evidence="8 9">
    <name type="scientific">Halopiger aswanensis</name>
    <dbReference type="NCBI Taxonomy" id="148449"/>
    <lineage>
        <taxon>Archaea</taxon>
        <taxon>Methanobacteriati</taxon>
        <taxon>Methanobacteriota</taxon>
        <taxon>Stenosarchaea group</taxon>
        <taxon>Halobacteria</taxon>
        <taxon>Halobacteriales</taxon>
        <taxon>Natrialbaceae</taxon>
        <taxon>Halopiger</taxon>
    </lineage>
</organism>
<feature type="region of interest" description="Disordered" evidence="4">
    <location>
        <begin position="33"/>
        <end position="53"/>
    </location>
</feature>
<keyword evidence="1" id="KW-0479">Metal-binding</keyword>
<dbReference type="InterPro" id="IPR033138">
    <property type="entry name" value="Cu_oxidase_CS"/>
</dbReference>
<accession>A0A419VZH0</accession>
<dbReference type="Gene3D" id="2.60.40.420">
    <property type="entry name" value="Cupredoxins - blue copper proteins"/>
    <property type="match status" value="2"/>
</dbReference>
<proteinExistence type="predicted"/>
<dbReference type="OrthoDB" id="12293at2157"/>
<gene>
    <name evidence="8" type="ORF">ATJ93_4269</name>
</gene>
<dbReference type="RefSeq" id="WP_120246589.1">
    <property type="nucleotide sequence ID" value="NZ_RAPO01000005.1"/>
</dbReference>
<keyword evidence="2" id="KW-0560">Oxidoreductase</keyword>
<dbReference type="AlphaFoldDB" id="A0A419VZH0"/>
<dbReference type="InterPro" id="IPR002355">
    <property type="entry name" value="Cu_oxidase_Cu_BS"/>
</dbReference>
<evidence type="ECO:0000313" key="8">
    <source>
        <dbReference type="EMBL" id="RKD88611.1"/>
    </source>
</evidence>
<dbReference type="PANTHER" id="PTHR11709:SF394">
    <property type="entry name" value="FI03373P-RELATED"/>
    <property type="match status" value="1"/>
</dbReference>
<dbReference type="SUPFAM" id="SSF49503">
    <property type="entry name" value="Cupredoxins"/>
    <property type="match status" value="3"/>
</dbReference>
<dbReference type="Proteomes" id="UP000283805">
    <property type="component" value="Unassembled WGS sequence"/>
</dbReference>
<protein>
    <submittedName>
        <fullName evidence="8">Multicopper oxidase</fullName>
    </submittedName>
</protein>
<dbReference type="Pfam" id="PF00394">
    <property type="entry name" value="Cu-oxidase"/>
    <property type="match status" value="1"/>
</dbReference>
<dbReference type="GO" id="GO:0005507">
    <property type="term" value="F:copper ion binding"/>
    <property type="evidence" value="ECO:0007669"/>
    <property type="project" value="InterPro"/>
</dbReference>
<evidence type="ECO:0000313" key="9">
    <source>
        <dbReference type="Proteomes" id="UP000283805"/>
    </source>
</evidence>
<dbReference type="InterPro" id="IPR011706">
    <property type="entry name" value="Cu-oxidase_C"/>
</dbReference>
<feature type="domain" description="Plastocyanin-like" evidence="6">
    <location>
        <begin position="453"/>
        <end position="549"/>
    </location>
</feature>
<feature type="compositionally biased region" description="Gly residues" evidence="4">
    <location>
        <begin position="197"/>
        <end position="285"/>
    </location>
</feature>
<dbReference type="EMBL" id="RAPO01000005">
    <property type="protein sequence ID" value="RKD88611.1"/>
    <property type="molecule type" value="Genomic_DNA"/>
</dbReference>
<reference evidence="8 9" key="1">
    <citation type="submission" date="2018-09" db="EMBL/GenBank/DDBJ databases">
        <title>Genomic Encyclopedia of Archaeal and Bacterial Type Strains, Phase II (KMG-II): from individual species to whole genera.</title>
        <authorList>
            <person name="Goeker M."/>
        </authorList>
    </citation>
    <scope>NUCLEOTIDE SEQUENCE [LARGE SCALE GENOMIC DNA]</scope>
    <source>
        <strain evidence="8 9">DSM 13151</strain>
    </source>
</reference>
<dbReference type="Pfam" id="PF07732">
    <property type="entry name" value="Cu-oxidase_3"/>
    <property type="match status" value="1"/>
</dbReference>
<evidence type="ECO:0000256" key="3">
    <source>
        <dbReference type="ARBA" id="ARBA00023008"/>
    </source>
</evidence>
<dbReference type="InterPro" id="IPR001117">
    <property type="entry name" value="Cu-oxidase_2nd"/>
</dbReference>
<dbReference type="InterPro" id="IPR008972">
    <property type="entry name" value="Cupredoxin"/>
</dbReference>
<dbReference type="CDD" id="cd13896">
    <property type="entry name" value="CuRO_3_CopA"/>
    <property type="match status" value="1"/>
</dbReference>
<dbReference type="Pfam" id="PF07731">
    <property type="entry name" value="Cu-oxidase_2"/>
    <property type="match status" value="1"/>
</dbReference>
<evidence type="ECO:0000256" key="2">
    <source>
        <dbReference type="ARBA" id="ARBA00023002"/>
    </source>
</evidence>
<name>A0A419VZH0_9EURY</name>
<dbReference type="PANTHER" id="PTHR11709">
    <property type="entry name" value="MULTI-COPPER OXIDASE"/>
    <property type="match status" value="1"/>
</dbReference>
<dbReference type="InterPro" id="IPR034279">
    <property type="entry name" value="CuRO_3_CopA"/>
</dbReference>